<dbReference type="EnsemblPlants" id="OB03G44220.1">
    <property type="protein sequence ID" value="OB03G44220.1"/>
    <property type="gene ID" value="OB03G44220"/>
</dbReference>
<name>J3LTP6_ORYBR</name>
<dbReference type="Proteomes" id="UP000006038">
    <property type="component" value="Chromosome 3"/>
</dbReference>
<evidence type="ECO:0000313" key="1">
    <source>
        <dbReference type="EnsemblPlants" id="OB03G44220.1"/>
    </source>
</evidence>
<sequence length="139" mass="15980">MLAASLVPLDSSYPSQYLHKINYPELTNQGEKWWKKPWNQHVTSQRKPEQWTRNKATYTPISRAQELHELGLICWKGYQETREANHGLAKLASQQGRTLKNRCARNTSREKKVVATITMQATTTPAAATTASTEERRRQ</sequence>
<dbReference type="Gramene" id="OB03G44220.1">
    <property type="protein sequence ID" value="OB03G44220.1"/>
    <property type="gene ID" value="OB03G44220"/>
</dbReference>
<organism evidence="1">
    <name type="scientific">Oryza brachyantha</name>
    <name type="common">malo sina</name>
    <dbReference type="NCBI Taxonomy" id="4533"/>
    <lineage>
        <taxon>Eukaryota</taxon>
        <taxon>Viridiplantae</taxon>
        <taxon>Streptophyta</taxon>
        <taxon>Embryophyta</taxon>
        <taxon>Tracheophyta</taxon>
        <taxon>Spermatophyta</taxon>
        <taxon>Magnoliopsida</taxon>
        <taxon>Liliopsida</taxon>
        <taxon>Poales</taxon>
        <taxon>Poaceae</taxon>
        <taxon>BOP clade</taxon>
        <taxon>Oryzoideae</taxon>
        <taxon>Oryzeae</taxon>
        <taxon>Oryzinae</taxon>
        <taxon>Oryza</taxon>
    </lineage>
</organism>
<reference evidence="1" key="1">
    <citation type="journal article" date="2013" name="Nat. Commun.">
        <title>Whole-genome sequencing of Oryza brachyantha reveals mechanisms underlying Oryza genome evolution.</title>
        <authorList>
            <person name="Chen J."/>
            <person name="Huang Q."/>
            <person name="Gao D."/>
            <person name="Wang J."/>
            <person name="Lang Y."/>
            <person name="Liu T."/>
            <person name="Li B."/>
            <person name="Bai Z."/>
            <person name="Luis Goicoechea J."/>
            <person name="Liang C."/>
            <person name="Chen C."/>
            <person name="Zhang W."/>
            <person name="Sun S."/>
            <person name="Liao Y."/>
            <person name="Zhang X."/>
            <person name="Yang L."/>
            <person name="Song C."/>
            <person name="Wang M."/>
            <person name="Shi J."/>
            <person name="Liu G."/>
            <person name="Liu J."/>
            <person name="Zhou H."/>
            <person name="Zhou W."/>
            <person name="Yu Q."/>
            <person name="An N."/>
            <person name="Chen Y."/>
            <person name="Cai Q."/>
            <person name="Wang B."/>
            <person name="Liu B."/>
            <person name="Min J."/>
            <person name="Huang Y."/>
            <person name="Wu H."/>
            <person name="Li Z."/>
            <person name="Zhang Y."/>
            <person name="Yin Y."/>
            <person name="Song W."/>
            <person name="Jiang J."/>
            <person name="Jackson S.A."/>
            <person name="Wing R.A."/>
            <person name="Wang J."/>
            <person name="Chen M."/>
        </authorList>
    </citation>
    <scope>NUCLEOTIDE SEQUENCE [LARGE SCALE GENOMIC DNA]</scope>
    <source>
        <strain evidence="1">cv. IRGC 101232</strain>
    </source>
</reference>
<dbReference type="HOGENOM" id="CLU_1850305_0_0_1"/>
<accession>J3LTP6</accession>
<reference evidence="1" key="2">
    <citation type="submission" date="2013-04" db="UniProtKB">
        <authorList>
            <consortium name="EnsemblPlants"/>
        </authorList>
    </citation>
    <scope>IDENTIFICATION</scope>
</reference>
<protein>
    <submittedName>
        <fullName evidence="1">Uncharacterized protein</fullName>
    </submittedName>
</protein>
<proteinExistence type="predicted"/>
<evidence type="ECO:0000313" key="2">
    <source>
        <dbReference type="Proteomes" id="UP000006038"/>
    </source>
</evidence>
<dbReference type="AlphaFoldDB" id="J3LTP6"/>
<keyword evidence="2" id="KW-1185">Reference proteome</keyword>